<reference evidence="9 10" key="1">
    <citation type="journal article" date="2024" name="Plant J.">
        <title>Genome sequences and population genomics reveal climatic adaptation and genomic divergence between two closely related sweetgum species.</title>
        <authorList>
            <person name="Xu W.Q."/>
            <person name="Ren C.Q."/>
            <person name="Zhang X.Y."/>
            <person name="Comes H.P."/>
            <person name="Liu X.H."/>
            <person name="Li Y.G."/>
            <person name="Kettle C.J."/>
            <person name="Jalonen R."/>
            <person name="Gaisberger H."/>
            <person name="Ma Y.Z."/>
            <person name="Qiu Y.X."/>
        </authorList>
    </citation>
    <scope>NUCLEOTIDE SEQUENCE [LARGE SCALE GENOMIC DNA]</scope>
    <source>
        <strain evidence="9">Hangzhou</strain>
    </source>
</reference>
<dbReference type="EMBL" id="JBBPBK010000008">
    <property type="protein sequence ID" value="KAK9279904.1"/>
    <property type="molecule type" value="Genomic_DNA"/>
</dbReference>
<feature type="compositionally biased region" description="Basic and acidic residues" evidence="7">
    <location>
        <begin position="15"/>
        <end position="28"/>
    </location>
</feature>
<evidence type="ECO:0000256" key="4">
    <source>
        <dbReference type="ARBA" id="ARBA00022989"/>
    </source>
</evidence>
<protein>
    <recommendedName>
        <fullName evidence="6">Reticulon-like protein</fullName>
    </recommendedName>
</protein>
<evidence type="ECO:0000256" key="3">
    <source>
        <dbReference type="ARBA" id="ARBA00022824"/>
    </source>
</evidence>
<dbReference type="PANTHER" id="PTHR10994">
    <property type="entry name" value="RETICULON"/>
    <property type="match status" value="1"/>
</dbReference>
<dbReference type="GO" id="GO:0009617">
    <property type="term" value="P:response to bacterium"/>
    <property type="evidence" value="ECO:0007669"/>
    <property type="project" value="InterPro"/>
</dbReference>
<dbReference type="InterPro" id="IPR003388">
    <property type="entry name" value="Reticulon"/>
</dbReference>
<keyword evidence="4 6" id="KW-1133">Transmembrane helix</keyword>
<comment type="caution">
    <text evidence="6">Lacks conserved residue(s) required for the propagation of feature annotation.</text>
</comment>
<keyword evidence="5 6" id="KW-0472">Membrane</keyword>
<dbReference type="GO" id="GO:0005789">
    <property type="term" value="C:endoplasmic reticulum membrane"/>
    <property type="evidence" value="ECO:0007669"/>
    <property type="project" value="UniProtKB-SubCell"/>
</dbReference>
<evidence type="ECO:0000256" key="1">
    <source>
        <dbReference type="ARBA" id="ARBA00004477"/>
    </source>
</evidence>
<evidence type="ECO:0000256" key="6">
    <source>
        <dbReference type="RuleBase" id="RU363132"/>
    </source>
</evidence>
<proteinExistence type="predicted"/>
<evidence type="ECO:0000256" key="7">
    <source>
        <dbReference type="SAM" id="MobiDB-lite"/>
    </source>
</evidence>
<feature type="region of interest" description="Disordered" evidence="7">
    <location>
        <begin position="1"/>
        <end position="45"/>
    </location>
</feature>
<dbReference type="PANTHER" id="PTHR10994:SF193">
    <property type="entry name" value="RETICULON-LIKE PROTEIN"/>
    <property type="match status" value="1"/>
</dbReference>
<feature type="transmembrane region" description="Helical" evidence="6">
    <location>
        <begin position="145"/>
        <end position="175"/>
    </location>
</feature>
<dbReference type="AlphaFoldDB" id="A0AAP0RNU5"/>
<keyword evidence="2 6" id="KW-0812">Transmembrane</keyword>
<evidence type="ECO:0000313" key="9">
    <source>
        <dbReference type="EMBL" id="KAK9279904.1"/>
    </source>
</evidence>
<comment type="caution">
    <text evidence="9">The sequence shown here is derived from an EMBL/GenBank/DDBJ whole genome shotgun (WGS) entry which is preliminary data.</text>
</comment>
<evidence type="ECO:0000313" key="10">
    <source>
        <dbReference type="Proteomes" id="UP001415857"/>
    </source>
</evidence>
<dbReference type="Pfam" id="PF02453">
    <property type="entry name" value="Reticulon"/>
    <property type="match status" value="1"/>
</dbReference>
<feature type="domain" description="Reticulon" evidence="8">
    <location>
        <begin position="101"/>
        <end position="230"/>
    </location>
</feature>
<name>A0AAP0RNU5_LIQFO</name>
<comment type="subcellular location">
    <subcellularLocation>
        <location evidence="1 6">Endoplasmic reticulum membrane</location>
        <topology evidence="1 6">Multi-pass membrane protein</topology>
    </subcellularLocation>
</comment>
<dbReference type="PROSITE" id="PS50845">
    <property type="entry name" value="RETICULON"/>
    <property type="match status" value="1"/>
</dbReference>
<evidence type="ECO:0000256" key="5">
    <source>
        <dbReference type="ARBA" id="ARBA00023136"/>
    </source>
</evidence>
<evidence type="ECO:0000256" key="2">
    <source>
        <dbReference type="ARBA" id="ARBA00022692"/>
    </source>
</evidence>
<dbReference type="InterPro" id="IPR045064">
    <property type="entry name" value="Reticulon-like"/>
</dbReference>
<keyword evidence="3 6" id="KW-0256">Endoplasmic reticulum</keyword>
<dbReference type="Proteomes" id="UP001415857">
    <property type="component" value="Unassembled WGS sequence"/>
</dbReference>
<sequence>MAEHSEDSGTTTVESVREKITEKFHGHDSSSSSSSDSDSDSEKPSSVESKVFRLFGREKPIHKLLMCSYGGTRKYLLVHLVEPQQSGFSSNYWSTTCSLWSPPHIPDVHLPEDPFLQVALLLRSEINTAFSIMRDIASGRDLKKFLSVIIGLWILSIVGSCCNSLTLFYISFVFLHTVPVIYERFEDQVDSFAEKAMIGIKKQYEVFNAKVLSKIPVNKIPLGPFKDKKRA</sequence>
<organism evidence="9 10">
    <name type="scientific">Liquidambar formosana</name>
    <name type="common">Formosan gum</name>
    <dbReference type="NCBI Taxonomy" id="63359"/>
    <lineage>
        <taxon>Eukaryota</taxon>
        <taxon>Viridiplantae</taxon>
        <taxon>Streptophyta</taxon>
        <taxon>Embryophyta</taxon>
        <taxon>Tracheophyta</taxon>
        <taxon>Spermatophyta</taxon>
        <taxon>Magnoliopsida</taxon>
        <taxon>eudicotyledons</taxon>
        <taxon>Gunneridae</taxon>
        <taxon>Pentapetalae</taxon>
        <taxon>Saxifragales</taxon>
        <taxon>Altingiaceae</taxon>
        <taxon>Liquidambar</taxon>
    </lineage>
</organism>
<evidence type="ECO:0000259" key="8">
    <source>
        <dbReference type="PROSITE" id="PS50845"/>
    </source>
</evidence>
<keyword evidence="10" id="KW-1185">Reference proteome</keyword>
<gene>
    <name evidence="9" type="ORF">L1049_013588</name>
</gene>
<accession>A0AAP0RNU5</accession>